<reference evidence="3" key="2">
    <citation type="submission" date="2017-06" db="EMBL/GenBank/DDBJ databases">
        <title>The pomegranate genome and the genomics of punicalagin biosynthesis.</title>
        <authorList>
            <person name="Xu C."/>
        </authorList>
    </citation>
    <scope>NUCLEOTIDE SEQUENCE [LARGE SCALE GENOMIC DNA]</scope>
    <source>
        <tissue evidence="3">Fresh leaf</tissue>
    </source>
</reference>
<dbReference type="Proteomes" id="UP000197138">
    <property type="component" value="Unassembled WGS sequence"/>
</dbReference>
<dbReference type="OrthoDB" id="1921606at2759"/>
<evidence type="ECO:0000256" key="1">
    <source>
        <dbReference type="SAM" id="MobiDB-lite"/>
    </source>
</evidence>
<keyword evidence="6" id="KW-1185">Reference proteome</keyword>
<dbReference type="Proteomes" id="UP000233551">
    <property type="component" value="Unassembled WGS sequence"/>
</dbReference>
<name>A0A218WQV7_PUNGR</name>
<organism evidence="3 5">
    <name type="scientific">Punica granatum</name>
    <name type="common">Pomegranate</name>
    <dbReference type="NCBI Taxonomy" id="22663"/>
    <lineage>
        <taxon>Eukaryota</taxon>
        <taxon>Viridiplantae</taxon>
        <taxon>Streptophyta</taxon>
        <taxon>Embryophyta</taxon>
        <taxon>Tracheophyta</taxon>
        <taxon>Spermatophyta</taxon>
        <taxon>Magnoliopsida</taxon>
        <taxon>eudicotyledons</taxon>
        <taxon>Gunneridae</taxon>
        <taxon>Pentapetalae</taxon>
        <taxon>rosids</taxon>
        <taxon>malvids</taxon>
        <taxon>Myrtales</taxon>
        <taxon>Lythraceae</taxon>
        <taxon>Punica</taxon>
    </lineage>
</organism>
<gene>
    <name evidence="3" type="ORF">CDL15_Pgr013266</name>
    <name evidence="4" type="ORF">CRG98_004244</name>
</gene>
<keyword evidence="2" id="KW-0812">Transmembrane</keyword>
<dbReference type="PANTHER" id="PTHR36369:SF1">
    <property type="entry name" value="TRANSMEMBRANE PROTEIN"/>
    <property type="match status" value="1"/>
</dbReference>
<feature type="transmembrane region" description="Helical" evidence="2">
    <location>
        <begin position="12"/>
        <end position="32"/>
    </location>
</feature>
<reference evidence="4 6" key="3">
    <citation type="submission" date="2017-11" db="EMBL/GenBank/DDBJ databases">
        <title>De-novo sequencing of pomegranate (Punica granatum L.) genome.</title>
        <authorList>
            <person name="Akparov Z."/>
            <person name="Amiraslanov A."/>
            <person name="Hajiyeva S."/>
            <person name="Abbasov M."/>
            <person name="Kaur K."/>
            <person name="Hamwieh A."/>
            <person name="Solovyev V."/>
            <person name="Salamov A."/>
            <person name="Braich B."/>
            <person name="Kosarev P."/>
            <person name="Mahmoud A."/>
            <person name="Hajiyev E."/>
            <person name="Babayeva S."/>
            <person name="Izzatullayeva V."/>
            <person name="Mammadov A."/>
            <person name="Mammadov A."/>
            <person name="Sharifova S."/>
            <person name="Ojaghi J."/>
            <person name="Eynullazada K."/>
            <person name="Bayramov B."/>
            <person name="Abdulazimova A."/>
            <person name="Shahmuradov I."/>
        </authorList>
    </citation>
    <scope>NUCLEOTIDE SEQUENCE [LARGE SCALE GENOMIC DNA]</scope>
    <source>
        <strain evidence="4">AG2017</strain>
        <strain evidence="6">cv. AG2017</strain>
        <tissue evidence="4">Leaf</tissue>
    </source>
</reference>
<comment type="caution">
    <text evidence="3">The sequence shown here is derived from an EMBL/GenBank/DDBJ whole genome shotgun (WGS) entry which is preliminary data.</text>
</comment>
<reference evidence="5" key="1">
    <citation type="journal article" date="2017" name="Plant J.">
        <title>The pomegranate (Punica granatum L.) genome and the genomics of punicalagin biosynthesis.</title>
        <authorList>
            <person name="Qin G."/>
            <person name="Xu C."/>
            <person name="Ming R."/>
            <person name="Tang H."/>
            <person name="Guyot R."/>
            <person name="Kramer E.M."/>
            <person name="Hu Y."/>
            <person name="Yi X."/>
            <person name="Qi Y."/>
            <person name="Xu X."/>
            <person name="Gao Z."/>
            <person name="Pan H."/>
            <person name="Jian J."/>
            <person name="Tian Y."/>
            <person name="Yue Z."/>
            <person name="Xu Y."/>
        </authorList>
    </citation>
    <scope>NUCLEOTIDE SEQUENCE [LARGE SCALE GENOMIC DNA]</scope>
    <source>
        <strain evidence="5">cv. Dabenzi</strain>
    </source>
</reference>
<accession>A0A218WQV7</accession>
<evidence type="ECO:0000313" key="4">
    <source>
        <dbReference type="EMBL" id="PKI75360.1"/>
    </source>
</evidence>
<keyword evidence="2" id="KW-0472">Membrane</keyword>
<evidence type="ECO:0000313" key="6">
    <source>
        <dbReference type="Proteomes" id="UP000233551"/>
    </source>
</evidence>
<keyword evidence="2" id="KW-1133">Transmembrane helix</keyword>
<evidence type="ECO:0000313" key="5">
    <source>
        <dbReference type="Proteomes" id="UP000197138"/>
    </source>
</evidence>
<sequence length="216" mass="23107">MKALHSDSFESLVLHFAGFGLLTVVNNLWTWVAAGAAAGISLWRVRASATPATISHRVSDEPRITNHDSSSSGGSKSTEEPPVCYVSRCTIECNGAPAVTRVRSGLASAFDSGASAVTKGKFIVYYEDDCLVAEDDDRAAMTECLGCSSGCDGGCRGRELWWAKWEKMVRTRSGEAEWYGYQDLRAIDGSVVRLWDGGRPIGGGRCVRAQGVGFAG</sequence>
<dbReference type="PANTHER" id="PTHR36369">
    <property type="entry name" value="TRANSMEMBRANE PROTEIN"/>
    <property type="match status" value="1"/>
</dbReference>
<proteinExistence type="predicted"/>
<dbReference type="AlphaFoldDB" id="A0A218WQV7"/>
<dbReference type="EMBL" id="PGOL01000176">
    <property type="protein sequence ID" value="PKI75360.1"/>
    <property type="molecule type" value="Genomic_DNA"/>
</dbReference>
<feature type="region of interest" description="Disordered" evidence="1">
    <location>
        <begin position="56"/>
        <end position="80"/>
    </location>
</feature>
<protein>
    <submittedName>
        <fullName evidence="3">Uncharacterized protein</fullName>
    </submittedName>
</protein>
<feature type="compositionally biased region" description="Basic and acidic residues" evidence="1">
    <location>
        <begin position="57"/>
        <end position="66"/>
    </location>
</feature>
<dbReference type="GeneID" id="116193725"/>
<evidence type="ECO:0000256" key="2">
    <source>
        <dbReference type="SAM" id="Phobius"/>
    </source>
</evidence>
<dbReference type="EMBL" id="MTKT01003779">
    <property type="protein sequence ID" value="OWM74362.1"/>
    <property type="molecule type" value="Genomic_DNA"/>
</dbReference>
<evidence type="ECO:0000313" key="3">
    <source>
        <dbReference type="EMBL" id="OWM74362.1"/>
    </source>
</evidence>